<accession>A0A0C9Q0T5</accession>
<dbReference type="Proteomes" id="UP000032552">
    <property type="component" value="Unassembled WGS sequence"/>
</dbReference>
<dbReference type="EMBL" id="BAYM01000390">
    <property type="protein sequence ID" value="GAN38024.1"/>
    <property type="molecule type" value="Genomic_DNA"/>
</dbReference>
<reference evidence="2" key="1">
    <citation type="submission" date="2014-05" db="EMBL/GenBank/DDBJ databases">
        <title>Whole genome sequencing of Lactobacillus casei NRIC0644.</title>
        <authorList>
            <person name="Atarashi H."/>
            <person name="Yoshida Y."/>
            <person name="Fujimura S."/>
            <person name="Tanaka N."/>
            <person name="Shiwa Y."/>
            <person name="Yoshikawa H."/>
            <person name="Okada S."/>
            <person name="Nakagawa J."/>
        </authorList>
    </citation>
    <scope>NUCLEOTIDE SEQUENCE [LARGE SCALE GENOMIC DNA]</scope>
    <source>
        <strain evidence="2">NRIC0644</strain>
    </source>
</reference>
<evidence type="ECO:0000313" key="2">
    <source>
        <dbReference type="Proteomes" id="UP000032552"/>
    </source>
</evidence>
<comment type="caution">
    <text evidence="1">The sequence shown here is derived from an EMBL/GenBank/DDBJ whole genome shotgun (WGS) entry which is preliminary data.</text>
</comment>
<proteinExistence type="predicted"/>
<protein>
    <submittedName>
        <fullName evidence="1">Uncharacterized protein</fullName>
    </submittedName>
</protein>
<gene>
    <name evidence="1" type="ORF">LC0644_2613</name>
</gene>
<organism evidence="1 2">
    <name type="scientific">Lacticaseibacillus paracasei NRIC 0644</name>
    <dbReference type="NCBI Taxonomy" id="1435038"/>
    <lineage>
        <taxon>Bacteria</taxon>
        <taxon>Bacillati</taxon>
        <taxon>Bacillota</taxon>
        <taxon>Bacilli</taxon>
        <taxon>Lactobacillales</taxon>
        <taxon>Lactobacillaceae</taxon>
        <taxon>Lacticaseibacillus</taxon>
    </lineage>
</organism>
<evidence type="ECO:0000313" key="1">
    <source>
        <dbReference type="EMBL" id="GAN38024.1"/>
    </source>
</evidence>
<sequence length="83" mass="8946">MLSGLLDSTFAFTPEHFSAKLRIHSVISNLGGYVHNKHIVNDAIGILKKIGSHSTNRLGANGTVDARGTENGKVSLTNRFWVG</sequence>
<dbReference type="AlphaFoldDB" id="A0A0C9Q0T5"/>
<name>A0A0C9Q0T5_LACPA</name>